<dbReference type="EMBL" id="VSRR010092973">
    <property type="protein sequence ID" value="MPC92910.1"/>
    <property type="molecule type" value="Genomic_DNA"/>
</dbReference>
<feature type="compositionally biased region" description="Basic and acidic residues" evidence="1">
    <location>
        <begin position="115"/>
        <end position="128"/>
    </location>
</feature>
<feature type="region of interest" description="Disordered" evidence="1">
    <location>
        <begin position="100"/>
        <end position="128"/>
    </location>
</feature>
<comment type="caution">
    <text evidence="2">The sequence shown here is derived from an EMBL/GenBank/DDBJ whole genome shotgun (WGS) entry which is preliminary data.</text>
</comment>
<gene>
    <name evidence="2" type="ORF">E2C01_088023</name>
</gene>
<evidence type="ECO:0000313" key="3">
    <source>
        <dbReference type="Proteomes" id="UP000324222"/>
    </source>
</evidence>
<proteinExistence type="predicted"/>
<dbReference type="AlphaFoldDB" id="A0A5B7J837"/>
<reference evidence="2 3" key="1">
    <citation type="submission" date="2019-05" db="EMBL/GenBank/DDBJ databases">
        <title>Another draft genome of Portunus trituberculatus and its Hox gene families provides insights of decapod evolution.</title>
        <authorList>
            <person name="Jeong J.-H."/>
            <person name="Song I."/>
            <person name="Kim S."/>
            <person name="Choi T."/>
            <person name="Kim D."/>
            <person name="Ryu S."/>
            <person name="Kim W."/>
        </authorList>
    </citation>
    <scope>NUCLEOTIDE SEQUENCE [LARGE SCALE GENOMIC DNA]</scope>
    <source>
        <tissue evidence="2">Muscle</tissue>
    </source>
</reference>
<sequence>MSSMTERQWCTNKYDEDIPKWMSRGIACTAMPHCLTRENRSCESSSLRCLVVPVRHEPHRRKTTRGAAAATFKLPFRSPVNTSIPVNVILNCSARAAPEKTARVKAPQVMSGETRQGKTDQVRQIKVR</sequence>
<dbReference type="Proteomes" id="UP000324222">
    <property type="component" value="Unassembled WGS sequence"/>
</dbReference>
<keyword evidence="3" id="KW-1185">Reference proteome</keyword>
<name>A0A5B7J837_PORTR</name>
<protein>
    <submittedName>
        <fullName evidence="2">Uncharacterized protein</fullName>
    </submittedName>
</protein>
<evidence type="ECO:0000313" key="2">
    <source>
        <dbReference type="EMBL" id="MPC92910.1"/>
    </source>
</evidence>
<accession>A0A5B7J837</accession>
<evidence type="ECO:0000256" key="1">
    <source>
        <dbReference type="SAM" id="MobiDB-lite"/>
    </source>
</evidence>
<organism evidence="2 3">
    <name type="scientific">Portunus trituberculatus</name>
    <name type="common">Swimming crab</name>
    <name type="synonym">Neptunus trituberculatus</name>
    <dbReference type="NCBI Taxonomy" id="210409"/>
    <lineage>
        <taxon>Eukaryota</taxon>
        <taxon>Metazoa</taxon>
        <taxon>Ecdysozoa</taxon>
        <taxon>Arthropoda</taxon>
        <taxon>Crustacea</taxon>
        <taxon>Multicrustacea</taxon>
        <taxon>Malacostraca</taxon>
        <taxon>Eumalacostraca</taxon>
        <taxon>Eucarida</taxon>
        <taxon>Decapoda</taxon>
        <taxon>Pleocyemata</taxon>
        <taxon>Brachyura</taxon>
        <taxon>Eubrachyura</taxon>
        <taxon>Portunoidea</taxon>
        <taxon>Portunidae</taxon>
        <taxon>Portuninae</taxon>
        <taxon>Portunus</taxon>
    </lineage>
</organism>